<sequence>MTESIFLLVHHRRKIDENTSEGVTFSSKKQIGVFITPSTTLMELHSSILEKAGKYGKKCVKQLFFLIPISLRQGYVKFGKFAMLGDDDIQARFSDLGALELFARMVDVEGSSGGSAPNPPTGVIEGTSTAVLTGQPATPLVLSPSFAADLPVPGYDLGDGCSFGQLAAAMGSAPVVDGAPTFMEVKERDQLRRL</sequence>
<evidence type="ECO:0000313" key="1">
    <source>
        <dbReference type="EMBL" id="RYQ96814.1"/>
    </source>
</evidence>
<dbReference type="EMBL" id="SDMP01000018">
    <property type="protein sequence ID" value="RYQ96814.1"/>
    <property type="molecule type" value="Genomic_DNA"/>
</dbReference>
<gene>
    <name evidence="1" type="ORF">Ahy_B08g092696</name>
</gene>
<accession>A0A444Y4F1</accession>
<organism evidence="1 2">
    <name type="scientific">Arachis hypogaea</name>
    <name type="common">Peanut</name>
    <dbReference type="NCBI Taxonomy" id="3818"/>
    <lineage>
        <taxon>Eukaryota</taxon>
        <taxon>Viridiplantae</taxon>
        <taxon>Streptophyta</taxon>
        <taxon>Embryophyta</taxon>
        <taxon>Tracheophyta</taxon>
        <taxon>Spermatophyta</taxon>
        <taxon>Magnoliopsida</taxon>
        <taxon>eudicotyledons</taxon>
        <taxon>Gunneridae</taxon>
        <taxon>Pentapetalae</taxon>
        <taxon>rosids</taxon>
        <taxon>fabids</taxon>
        <taxon>Fabales</taxon>
        <taxon>Fabaceae</taxon>
        <taxon>Papilionoideae</taxon>
        <taxon>50 kb inversion clade</taxon>
        <taxon>dalbergioids sensu lato</taxon>
        <taxon>Dalbergieae</taxon>
        <taxon>Pterocarpus clade</taxon>
        <taxon>Arachis</taxon>
    </lineage>
</organism>
<name>A0A444Y4F1_ARAHY</name>
<protein>
    <submittedName>
        <fullName evidence="1">Uncharacterized protein</fullName>
    </submittedName>
</protein>
<dbReference type="Proteomes" id="UP000289738">
    <property type="component" value="Chromosome B08"/>
</dbReference>
<reference evidence="1 2" key="1">
    <citation type="submission" date="2019-01" db="EMBL/GenBank/DDBJ databases">
        <title>Sequencing of cultivated peanut Arachis hypogaea provides insights into genome evolution and oil improvement.</title>
        <authorList>
            <person name="Chen X."/>
        </authorList>
    </citation>
    <scope>NUCLEOTIDE SEQUENCE [LARGE SCALE GENOMIC DNA]</scope>
    <source>
        <strain evidence="2">cv. Fuhuasheng</strain>
        <tissue evidence="1">Leaves</tissue>
    </source>
</reference>
<comment type="caution">
    <text evidence="1">The sequence shown here is derived from an EMBL/GenBank/DDBJ whole genome shotgun (WGS) entry which is preliminary data.</text>
</comment>
<dbReference type="AlphaFoldDB" id="A0A444Y4F1"/>
<keyword evidence="2" id="KW-1185">Reference proteome</keyword>
<evidence type="ECO:0000313" key="2">
    <source>
        <dbReference type="Proteomes" id="UP000289738"/>
    </source>
</evidence>
<proteinExistence type="predicted"/>